<evidence type="ECO:0000259" key="1">
    <source>
        <dbReference type="Pfam" id="PF01872"/>
    </source>
</evidence>
<dbReference type="RefSeq" id="WP_181609062.1">
    <property type="nucleotide sequence ID" value="NZ_BAABAM010000006.1"/>
</dbReference>
<dbReference type="EMBL" id="JACDUR010000002">
    <property type="protein sequence ID" value="MBA2890219.1"/>
    <property type="molecule type" value="Genomic_DNA"/>
</dbReference>
<dbReference type="InterPro" id="IPR024072">
    <property type="entry name" value="DHFR-like_dom_sf"/>
</dbReference>
<evidence type="ECO:0000313" key="2">
    <source>
        <dbReference type="EMBL" id="MBA2890219.1"/>
    </source>
</evidence>
<sequence length="203" mass="22531">MKLTVTMFITLDGVAQAPGARQEDRENGFELGGWLVPHLDEDFNEATERWASTVDAFLLGRKTYQIMETYWPHVDPETDTMSDQLNNLRKYVPTRTLTEASWANTTLLTGDLVAEVTKLKELPGRDLQVHGSPTLVQQLLRARLVDELRLLVFPVVLGTGKNMWHDIAPTGLRLAESKASSTGVMLQVYQVAGEPLTGALDPA</sequence>
<dbReference type="SUPFAM" id="SSF53597">
    <property type="entry name" value="Dihydrofolate reductase-like"/>
    <property type="match status" value="1"/>
</dbReference>
<evidence type="ECO:0000313" key="3">
    <source>
        <dbReference type="Proteomes" id="UP000530928"/>
    </source>
</evidence>
<feature type="domain" description="Bacterial bifunctional deaminase-reductase C-terminal" evidence="1">
    <location>
        <begin position="2"/>
        <end position="185"/>
    </location>
</feature>
<dbReference type="AlphaFoldDB" id="A0A7W0CFV2"/>
<dbReference type="GO" id="GO:0009231">
    <property type="term" value="P:riboflavin biosynthetic process"/>
    <property type="evidence" value="ECO:0007669"/>
    <property type="project" value="InterPro"/>
</dbReference>
<comment type="caution">
    <text evidence="2">The sequence shown here is derived from an EMBL/GenBank/DDBJ whole genome shotgun (WGS) entry which is preliminary data.</text>
</comment>
<proteinExistence type="predicted"/>
<dbReference type="GO" id="GO:0008703">
    <property type="term" value="F:5-amino-6-(5-phosphoribosylamino)uracil reductase activity"/>
    <property type="evidence" value="ECO:0007669"/>
    <property type="project" value="InterPro"/>
</dbReference>
<keyword evidence="3" id="KW-1185">Reference proteome</keyword>
<dbReference type="Proteomes" id="UP000530928">
    <property type="component" value="Unassembled WGS sequence"/>
</dbReference>
<name>A0A7W0CFV2_9ACTN</name>
<reference evidence="2 3" key="1">
    <citation type="submission" date="2020-07" db="EMBL/GenBank/DDBJ databases">
        <title>Genomic Encyclopedia of Type Strains, Phase IV (KMG-IV): sequencing the most valuable type-strain genomes for metagenomic binning, comparative biology and taxonomic classification.</title>
        <authorList>
            <person name="Goeker M."/>
        </authorList>
    </citation>
    <scope>NUCLEOTIDE SEQUENCE [LARGE SCALE GENOMIC DNA]</scope>
    <source>
        <strain evidence="2 3">DSM 45533</strain>
    </source>
</reference>
<dbReference type="Pfam" id="PF01872">
    <property type="entry name" value="RibD_C"/>
    <property type="match status" value="1"/>
</dbReference>
<gene>
    <name evidence="2" type="ORF">HNR30_001560</name>
</gene>
<accession>A0A7W0CFV2</accession>
<dbReference type="InterPro" id="IPR050765">
    <property type="entry name" value="Riboflavin_Biosynth_HTPR"/>
</dbReference>
<protein>
    <submittedName>
        <fullName evidence="2">Dihydrofolate reductase</fullName>
    </submittedName>
</protein>
<dbReference type="Gene3D" id="3.40.430.10">
    <property type="entry name" value="Dihydrofolate Reductase, subunit A"/>
    <property type="match status" value="1"/>
</dbReference>
<dbReference type="PANTHER" id="PTHR38011:SF2">
    <property type="entry name" value="BIFUNCTIONAL DEAMINASE-REDUCTASE DOMAIN PROTEIN"/>
    <property type="match status" value="1"/>
</dbReference>
<organism evidence="2 3">
    <name type="scientific">Nonomuraea soli</name>
    <dbReference type="NCBI Taxonomy" id="1032476"/>
    <lineage>
        <taxon>Bacteria</taxon>
        <taxon>Bacillati</taxon>
        <taxon>Actinomycetota</taxon>
        <taxon>Actinomycetes</taxon>
        <taxon>Streptosporangiales</taxon>
        <taxon>Streptosporangiaceae</taxon>
        <taxon>Nonomuraea</taxon>
    </lineage>
</organism>
<dbReference type="PANTHER" id="PTHR38011">
    <property type="entry name" value="DIHYDROFOLATE REDUCTASE FAMILY PROTEIN (AFU_ORTHOLOGUE AFUA_8G06820)"/>
    <property type="match status" value="1"/>
</dbReference>
<dbReference type="InterPro" id="IPR002734">
    <property type="entry name" value="RibDG_C"/>
</dbReference>